<evidence type="ECO:0000259" key="6">
    <source>
        <dbReference type="Pfam" id="PF04932"/>
    </source>
</evidence>
<protein>
    <recommendedName>
        <fullName evidence="6">O-antigen ligase-related domain-containing protein</fullName>
    </recommendedName>
</protein>
<feature type="transmembrane region" description="Helical" evidence="5">
    <location>
        <begin position="20"/>
        <end position="38"/>
    </location>
</feature>
<feature type="transmembrane region" description="Helical" evidence="5">
    <location>
        <begin position="383"/>
        <end position="402"/>
    </location>
</feature>
<evidence type="ECO:0000256" key="3">
    <source>
        <dbReference type="ARBA" id="ARBA00022989"/>
    </source>
</evidence>
<feature type="transmembrane region" description="Helical" evidence="5">
    <location>
        <begin position="146"/>
        <end position="168"/>
    </location>
</feature>
<dbReference type="Pfam" id="PF04932">
    <property type="entry name" value="Wzy_C"/>
    <property type="match status" value="1"/>
</dbReference>
<feature type="transmembrane region" description="Helical" evidence="5">
    <location>
        <begin position="469"/>
        <end position="491"/>
    </location>
</feature>
<keyword evidence="2 5" id="KW-0812">Transmembrane</keyword>
<dbReference type="Proteomes" id="UP000638043">
    <property type="component" value="Unassembled WGS sequence"/>
</dbReference>
<dbReference type="PANTHER" id="PTHR37422:SF21">
    <property type="entry name" value="EXOQ-LIKE PROTEIN"/>
    <property type="match status" value="1"/>
</dbReference>
<keyword evidence="4 5" id="KW-0472">Membrane</keyword>
<evidence type="ECO:0000313" key="8">
    <source>
        <dbReference type="Proteomes" id="UP000638043"/>
    </source>
</evidence>
<evidence type="ECO:0000256" key="5">
    <source>
        <dbReference type="SAM" id="Phobius"/>
    </source>
</evidence>
<feature type="domain" description="O-antigen ligase-related" evidence="6">
    <location>
        <begin position="342"/>
        <end position="481"/>
    </location>
</feature>
<feature type="transmembrane region" description="Helical" evidence="5">
    <location>
        <begin position="116"/>
        <end position="134"/>
    </location>
</feature>
<feature type="transmembrane region" description="Helical" evidence="5">
    <location>
        <begin position="45"/>
        <end position="70"/>
    </location>
</feature>
<gene>
    <name evidence="7" type="ORF">GCM10010910_27810</name>
</gene>
<keyword evidence="8" id="KW-1185">Reference proteome</keyword>
<proteinExistence type="predicted"/>
<name>A0ABQ2N5I7_9MICO</name>
<organism evidence="7 8">
    <name type="scientific">Microbacterium nanhaiense</name>
    <dbReference type="NCBI Taxonomy" id="1301026"/>
    <lineage>
        <taxon>Bacteria</taxon>
        <taxon>Bacillati</taxon>
        <taxon>Actinomycetota</taxon>
        <taxon>Actinomycetes</taxon>
        <taxon>Micrococcales</taxon>
        <taxon>Microbacteriaceae</taxon>
        <taxon>Microbacterium</taxon>
    </lineage>
</organism>
<evidence type="ECO:0000313" key="7">
    <source>
        <dbReference type="EMBL" id="GGO67013.1"/>
    </source>
</evidence>
<dbReference type="EMBL" id="BMMQ01000011">
    <property type="protein sequence ID" value="GGO67013.1"/>
    <property type="molecule type" value="Genomic_DNA"/>
</dbReference>
<dbReference type="InterPro" id="IPR007016">
    <property type="entry name" value="O-antigen_ligase-rel_domated"/>
</dbReference>
<comment type="subcellular location">
    <subcellularLocation>
        <location evidence="1">Membrane</location>
        <topology evidence="1">Multi-pass membrane protein</topology>
    </subcellularLocation>
</comment>
<evidence type="ECO:0000256" key="2">
    <source>
        <dbReference type="ARBA" id="ARBA00022692"/>
    </source>
</evidence>
<evidence type="ECO:0000256" key="4">
    <source>
        <dbReference type="ARBA" id="ARBA00023136"/>
    </source>
</evidence>
<dbReference type="InterPro" id="IPR051533">
    <property type="entry name" value="WaaL-like"/>
</dbReference>
<keyword evidence="3 5" id="KW-1133">Transmembrane helix</keyword>
<comment type="caution">
    <text evidence="7">The sequence shown here is derived from an EMBL/GenBank/DDBJ whole genome shotgun (WGS) entry which is preliminary data.</text>
</comment>
<feature type="transmembrane region" description="Helical" evidence="5">
    <location>
        <begin position="334"/>
        <end position="352"/>
    </location>
</feature>
<accession>A0ABQ2N5I7</accession>
<dbReference type="PANTHER" id="PTHR37422">
    <property type="entry name" value="TEICHURONIC ACID BIOSYNTHESIS PROTEIN TUAE"/>
    <property type="match status" value="1"/>
</dbReference>
<sequence>MLRLQTDPSFLDSHSTAQIVLILGAVAVGALVVATLAFRVRSRWLLAATLALGVVQLFGPFGFTSVALLATCTLFPVAFWRTRGIRGVPFVWGILLGALAIWEAISVMWSEKLGSAGYAVIFSVALLTVFLLALDVVRRDAGGGPMAVAAAAPFVIVSGLIVIAFRFIPHLEGQYLLSPVARLFSEPDVILISESEINIALDPIRSLGVFADVAQPPGSTGLLEGLFLNSELTNFQNVLSPDKAGGVFLNGNTASLFFGVAACVSVWALAATRGGGVAAVVASGDASAGAAGATSGTGASGAGVSGKAPTTQPVRVRDAAPAAGSVAADPARGWLVAVHAATAVVSVAALVATGSKTALVLLVGLPLLALFIAWAVRHPLPGTIVGIVGVLVAAAGATAVLIKRPDLLTSSTLGDRLGLWRMVAESFPERWFTGFGFGNWRFHIVEEWPFYFPGVAPQVWPPHNIFLQAWTNAGIVSLVLVLVLMVLPLVAALRRMGEARRCTKSVPARRGSANRSSAPLWTSPFAPIPIARGAVFVGLAWILVHGMADTTNYAGDNHTLPLAALLTALALTPTRKIAA</sequence>
<dbReference type="RefSeq" id="WP_188702916.1">
    <property type="nucleotide sequence ID" value="NZ_BMMQ01000011.1"/>
</dbReference>
<reference evidence="8" key="1">
    <citation type="journal article" date="2019" name="Int. J. Syst. Evol. Microbiol.">
        <title>The Global Catalogue of Microorganisms (GCM) 10K type strain sequencing project: providing services to taxonomists for standard genome sequencing and annotation.</title>
        <authorList>
            <consortium name="The Broad Institute Genomics Platform"/>
            <consortium name="The Broad Institute Genome Sequencing Center for Infectious Disease"/>
            <person name="Wu L."/>
            <person name="Ma J."/>
        </authorList>
    </citation>
    <scope>NUCLEOTIDE SEQUENCE [LARGE SCALE GENOMIC DNA]</scope>
    <source>
        <strain evidence="8">CGMCC 4.7181</strain>
    </source>
</reference>
<feature type="transmembrane region" description="Helical" evidence="5">
    <location>
        <begin position="358"/>
        <end position="376"/>
    </location>
</feature>
<feature type="transmembrane region" description="Helical" evidence="5">
    <location>
        <begin position="90"/>
        <end position="109"/>
    </location>
</feature>
<evidence type="ECO:0000256" key="1">
    <source>
        <dbReference type="ARBA" id="ARBA00004141"/>
    </source>
</evidence>